<gene>
    <name evidence="2" type="ORF">BO72DRAFT_447454</name>
</gene>
<feature type="region of interest" description="Disordered" evidence="1">
    <location>
        <begin position="31"/>
        <end position="68"/>
    </location>
</feature>
<feature type="compositionally biased region" description="Pro residues" evidence="1">
    <location>
        <begin position="50"/>
        <end position="59"/>
    </location>
</feature>
<reference evidence="2 3" key="1">
    <citation type="submission" date="2018-02" db="EMBL/GenBank/DDBJ databases">
        <title>The genomes of Aspergillus section Nigri reveals drivers in fungal speciation.</title>
        <authorList>
            <consortium name="DOE Joint Genome Institute"/>
            <person name="Vesth T.C."/>
            <person name="Nybo J."/>
            <person name="Theobald S."/>
            <person name="Brandl J."/>
            <person name="Frisvad J.C."/>
            <person name="Nielsen K.F."/>
            <person name="Lyhne E.K."/>
            <person name="Kogle M.E."/>
            <person name="Kuo A."/>
            <person name="Riley R."/>
            <person name="Clum A."/>
            <person name="Nolan M."/>
            <person name="Lipzen A."/>
            <person name="Salamov A."/>
            <person name="Henrissat B."/>
            <person name="Wiebenga A."/>
            <person name="De vries R.P."/>
            <person name="Grigoriev I.V."/>
            <person name="Mortensen U.H."/>
            <person name="Andersen M.R."/>
            <person name="Baker S.E."/>
        </authorList>
    </citation>
    <scope>NUCLEOTIDE SEQUENCE [LARGE SCALE GENOMIC DNA]</scope>
    <source>
        <strain evidence="2 3">CBS 313.89</strain>
    </source>
</reference>
<organism evidence="2 3">
    <name type="scientific">Aspergillus fijiensis CBS 313.89</name>
    <dbReference type="NCBI Taxonomy" id="1448319"/>
    <lineage>
        <taxon>Eukaryota</taxon>
        <taxon>Fungi</taxon>
        <taxon>Dikarya</taxon>
        <taxon>Ascomycota</taxon>
        <taxon>Pezizomycotina</taxon>
        <taxon>Eurotiomycetes</taxon>
        <taxon>Eurotiomycetidae</taxon>
        <taxon>Eurotiales</taxon>
        <taxon>Aspergillaceae</taxon>
        <taxon>Aspergillus</taxon>
    </lineage>
</organism>
<evidence type="ECO:0000313" key="2">
    <source>
        <dbReference type="EMBL" id="RAK78005.1"/>
    </source>
</evidence>
<dbReference type="EMBL" id="KZ824639">
    <property type="protein sequence ID" value="RAK78005.1"/>
    <property type="molecule type" value="Genomic_DNA"/>
</dbReference>
<name>A0A8G1RR85_9EURO</name>
<proteinExistence type="predicted"/>
<dbReference type="GeneID" id="63861877"/>
<sequence>MPYLPTPQAYLEQSALLLQAYPDAVRHDTQIPPLSIFPRSSPSSSLPQSYPLPFPPRLNPKPLINPNN</sequence>
<dbReference type="RefSeq" id="XP_040802015.1">
    <property type="nucleotide sequence ID" value="XM_040944544.1"/>
</dbReference>
<accession>A0A8G1RR85</accession>
<dbReference type="VEuPathDB" id="FungiDB:BO72DRAFT_447454"/>
<protein>
    <submittedName>
        <fullName evidence="2">Uncharacterized protein</fullName>
    </submittedName>
</protein>
<evidence type="ECO:0000313" key="3">
    <source>
        <dbReference type="Proteomes" id="UP000249789"/>
    </source>
</evidence>
<dbReference type="AlphaFoldDB" id="A0A8G1RR85"/>
<feature type="compositionally biased region" description="Low complexity" evidence="1">
    <location>
        <begin position="31"/>
        <end position="49"/>
    </location>
</feature>
<keyword evidence="3" id="KW-1185">Reference proteome</keyword>
<evidence type="ECO:0000256" key="1">
    <source>
        <dbReference type="SAM" id="MobiDB-lite"/>
    </source>
</evidence>
<dbReference type="OrthoDB" id="5419752at2759"/>
<dbReference type="Proteomes" id="UP000249789">
    <property type="component" value="Unassembled WGS sequence"/>
</dbReference>